<evidence type="ECO:0000256" key="6">
    <source>
        <dbReference type="ARBA" id="ARBA00022853"/>
    </source>
</evidence>
<evidence type="ECO:0000256" key="11">
    <source>
        <dbReference type="RuleBase" id="RU369103"/>
    </source>
</evidence>
<comment type="function">
    <text evidence="11">Multifunctional protein that is involved in the regulation of many processes.</text>
</comment>
<dbReference type="AlphaFoldDB" id="G3NFQ9"/>
<name>G3NFQ9_GASAC</name>
<evidence type="ECO:0000256" key="2">
    <source>
        <dbReference type="ARBA" id="ARBA00004496"/>
    </source>
</evidence>
<dbReference type="GO" id="GO:0005737">
    <property type="term" value="C:cytoplasm"/>
    <property type="evidence" value="ECO:0007669"/>
    <property type="project" value="UniProtKB-SubCell"/>
</dbReference>
<organism evidence="13 14">
    <name type="scientific">Gasterosteus aculeatus aculeatus</name>
    <name type="common">three-spined stickleback</name>
    <dbReference type="NCBI Taxonomy" id="481459"/>
    <lineage>
        <taxon>Eukaryota</taxon>
        <taxon>Metazoa</taxon>
        <taxon>Chordata</taxon>
        <taxon>Craniata</taxon>
        <taxon>Vertebrata</taxon>
        <taxon>Euteleostomi</taxon>
        <taxon>Actinopterygii</taxon>
        <taxon>Neopterygii</taxon>
        <taxon>Teleostei</taxon>
        <taxon>Neoteleostei</taxon>
        <taxon>Acanthomorphata</taxon>
        <taxon>Eupercaria</taxon>
        <taxon>Perciformes</taxon>
        <taxon>Cottioidei</taxon>
        <taxon>Gasterosteales</taxon>
        <taxon>Gasterosteidae</taxon>
        <taxon>Gasterosteus</taxon>
    </lineage>
</organism>
<dbReference type="Bgee" id="ENSGACG00000003178">
    <property type="expression patterns" value="Expressed in embryo and 13 other cell types or tissues"/>
</dbReference>
<dbReference type="GeneTree" id="ENSGT00950000182907"/>
<evidence type="ECO:0000256" key="5">
    <source>
        <dbReference type="ARBA" id="ARBA00022737"/>
    </source>
</evidence>
<keyword evidence="3" id="KW-0963">Cytoplasm</keyword>
<comment type="function">
    <text evidence="10">Histone chaperone that specifically mediates the genome-wide removal of histone H2A.Z/H2AZ1 from the nucleosome: removes H2A.Z/H2AZ1 from its normal sites of deposition, especially from enhancer and insulator regions. Not involved in deposition of H2A.Z/H2AZ1 in the nucleosome. May stabilize the evicted H2A.Z/H2AZ1-H2B dimer, thus shifting the equilibrium towards dissociation and the off-chromatin state. Inhibits activity of protein phosphatase 2A (PP2A). Does not inhibit protein phosphatase 1. May play a role in cerebellar development and synaptogenesis.</text>
</comment>
<comment type="subcellular location">
    <subcellularLocation>
        <location evidence="2">Cytoplasm</location>
    </subcellularLocation>
    <subcellularLocation>
        <location evidence="1 11">Nucleus</location>
    </subcellularLocation>
</comment>
<dbReference type="Pfam" id="PF14580">
    <property type="entry name" value="LRR_9"/>
    <property type="match status" value="1"/>
</dbReference>
<protein>
    <recommendedName>
        <fullName evidence="11">Acidic leucine-rich nuclear phosphoprotein 32 family member</fullName>
    </recommendedName>
</protein>
<keyword evidence="5" id="KW-0677">Repeat</keyword>
<evidence type="ECO:0000256" key="9">
    <source>
        <dbReference type="ARBA" id="ARBA00025777"/>
    </source>
</evidence>
<dbReference type="STRING" id="69293.ENSGACP00000004164"/>
<reference evidence="13 14" key="1">
    <citation type="journal article" date="2021" name="G3 (Bethesda)">
        <title>Improved contiguity of the threespine stickleback genome using long-read sequencing.</title>
        <authorList>
            <person name="Nath S."/>
            <person name="Shaw D.E."/>
            <person name="White M.A."/>
        </authorList>
    </citation>
    <scope>NUCLEOTIDE SEQUENCE [LARGE SCALE GENOMIC DNA]</scope>
    <source>
        <strain evidence="13 14">Lake Benthic</strain>
    </source>
</reference>
<dbReference type="Gene3D" id="3.80.10.10">
    <property type="entry name" value="Ribonuclease Inhibitor"/>
    <property type="match status" value="1"/>
</dbReference>
<dbReference type="InParanoid" id="G3NFQ9"/>
<evidence type="ECO:0000256" key="1">
    <source>
        <dbReference type="ARBA" id="ARBA00004123"/>
    </source>
</evidence>
<evidence type="ECO:0000256" key="8">
    <source>
        <dbReference type="ARBA" id="ARBA00023242"/>
    </source>
</evidence>
<evidence type="ECO:0000256" key="12">
    <source>
        <dbReference type="SAM" id="MobiDB-lite"/>
    </source>
</evidence>
<dbReference type="eggNOG" id="KOG2739">
    <property type="taxonomic scope" value="Eukaryota"/>
</dbReference>
<keyword evidence="7" id="KW-0143">Chaperone</keyword>
<dbReference type="InterPro" id="IPR001611">
    <property type="entry name" value="Leu-rich_rpt"/>
</dbReference>
<dbReference type="FunFam" id="3.80.10.10:FF:000003">
    <property type="entry name" value="Acidic leucine-rich nuclear phosphoprotein 32 family member A"/>
    <property type="match status" value="1"/>
</dbReference>
<dbReference type="GO" id="GO:0042393">
    <property type="term" value="F:histone binding"/>
    <property type="evidence" value="ECO:0007669"/>
    <property type="project" value="TreeGrafter"/>
</dbReference>
<dbReference type="OMA" id="LDNCRCV"/>
<evidence type="ECO:0000313" key="14">
    <source>
        <dbReference type="Proteomes" id="UP000007635"/>
    </source>
</evidence>
<dbReference type="Ensembl" id="ENSGACT00000004178.2">
    <property type="protein sequence ID" value="ENSGACP00000004164.2"/>
    <property type="gene ID" value="ENSGACG00000003178.2"/>
</dbReference>
<dbReference type="Proteomes" id="UP000007635">
    <property type="component" value="Chromosome XX"/>
</dbReference>
<dbReference type="InterPro" id="IPR045081">
    <property type="entry name" value="AN32"/>
</dbReference>
<dbReference type="PROSITE" id="PS51450">
    <property type="entry name" value="LRR"/>
    <property type="match status" value="1"/>
</dbReference>
<evidence type="ECO:0000256" key="10">
    <source>
        <dbReference type="ARBA" id="ARBA00045721"/>
    </source>
</evidence>
<dbReference type="GO" id="GO:0042981">
    <property type="term" value="P:regulation of apoptotic process"/>
    <property type="evidence" value="ECO:0007669"/>
    <property type="project" value="TreeGrafter"/>
</dbReference>
<proteinExistence type="inferred from homology"/>
<comment type="similarity">
    <text evidence="9 11">Belongs to the ANP32 family.</text>
</comment>
<dbReference type="SUPFAM" id="SSF52058">
    <property type="entry name" value="L domain-like"/>
    <property type="match status" value="1"/>
</dbReference>
<dbReference type="InterPro" id="IPR032675">
    <property type="entry name" value="LRR_dom_sf"/>
</dbReference>
<evidence type="ECO:0000256" key="7">
    <source>
        <dbReference type="ARBA" id="ARBA00023186"/>
    </source>
</evidence>
<dbReference type="PANTHER" id="PTHR11375">
    <property type="entry name" value="ACIDIC LEUCINE-RICH NUCLEAR PHOSPHOPROTEIN 32"/>
    <property type="match status" value="1"/>
</dbReference>
<feature type="compositionally biased region" description="Acidic residues" evidence="12">
    <location>
        <begin position="174"/>
        <end position="195"/>
    </location>
</feature>
<accession>G3NFQ9</accession>
<dbReference type="GO" id="GO:0006325">
    <property type="term" value="P:chromatin organization"/>
    <property type="evidence" value="ECO:0007669"/>
    <property type="project" value="UniProtKB-KW"/>
</dbReference>
<keyword evidence="6" id="KW-0156">Chromatin regulator</keyword>
<evidence type="ECO:0000256" key="4">
    <source>
        <dbReference type="ARBA" id="ARBA00022614"/>
    </source>
</evidence>
<evidence type="ECO:0000313" key="13">
    <source>
        <dbReference type="Ensembl" id="ENSGACP00000004164.2"/>
    </source>
</evidence>
<evidence type="ECO:0000256" key="3">
    <source>
        <dbReference type="ARBA" id="ARBA00022490"/>
    </source>
</evidence>
<reference evidence="13" key="2">
    <citation type="submission" date="2025-08" db="UniProtKB">
        <authorList>
            <consortium name="Ensembl"/>
        </authorList>
    </citation>
    <scope>IDENTIFICATION</scope>
</reference>
<keyword evidence="4 11" id="KW-0433">Leucine-rich repeat</keyword>
<feature type="compositionally biased region" description="Acidic residues" evidence="12">
    <location>
        <begin position="149"/>
        <end position="167"/>
    </location>
</feature>
<keyword evidence="8 11" id="KW-0539">Nucleus</keyword>
<dbReference type="GO" id="GO:0019212">
    <property type="term" value="F:phosphatase inhibitor activity"/>
    <property type="evidence" value="ECO:0007669"/>
    <property type="project" value="TreeGrafter"/>
</dbReference>
<reference evidence="13" key="3">
    <citation type="submission" date="2025-09" db="UniProtKB">
        <authorList>
            <consortium name="Ensembl"/>
        </authorList>
    </citation>
    <scope>IDENTIFICATION</scope>
</reference>
<dbReference type="GO" id="GO:0005634">
    <property type="term" value="C:nucleus"/>
    <property type="evidence" value="ECO:0007669"/>
    <property type="project" value="UniProtKB-SubCell"/>
</dbReference>
<dbReference type="PANTHER" id="PTHR11375:SF5">
    <property type="entry name" value="ACIDIC LEUCINE-RICH NUCLEAR PHOSPHOPROTEIN 32 FAMILY MEMBER E"/>
    <property type="match status" value="1"/>
</dbReference>
<sequence>MEMKKRISLELRNRNPADVVELVVDNCRSSDGEVEGLSEEYVALEVLSMVNIGLSSLAKLPSLPKLRKLEVSDNTITGNLEALAETCPNLAYLNLSGNKIKELSSIEPLKSLKNLKSLYLYSCEVSTLDDYTDAVFELLPQLTFLDGYDHEDNEAPDSEADTDDDDVAGPHGVDDDDDDDEDDEDADSSEGEEEVGLSYLMKEGIQMWMVQMFRGRRGREMQRMMVTMTTMNSFNPLTLVTSDPTDGQETERVIRSQINTDILPQETGHVLLQEYSEYYPCSTSCLFNIKQTLICILLLIIITDQKPRGSLVLVR</sequence>
<feature type="region of interest" description="Disordered" evidence="12">
    <location>
        <begin position="147"/>
        <end position="196"/>
    </location>
</feature>
<keyword evidence="14" id="KW-1185">Reference proteome</keyword>